<proteinExistence type="predicted"/>
<protein>
    <submittedName>
        <fullName evidence="1">Uncharacterized protein</fullName>
    </submittedName>
</protein>
<dbReference type="Proteomes" id="UP000030762">
    <property type="component" value="Unassembled WGS sequence"/>
</dbReference>
<keyword evidence="2" id="KW-1185">Reference proteome</keyword>
<evidence type="ECO:0000313" key="2">
    <source>
        <dbReference type="Proteomes" id="UP000030762"/>
    </source>
</evidence>
<dbReference type="GeneID" id="19946562"/>
<organism evidence="1 2">
    <name type="scientific">Saprolegnia diclina (strain VS20)</name>
    <dbReference type="NCBI Taxonomy" id="1156394"/>
    <lineage>
        <taxon>Eukaryota</taxon>
        <taxon>Sar</taxon>
        <taxon>Stramenopiles</taxon>
        <taxon>Oomycota</taxon>
        <taxon>Saprolegniomycetes</taxon>
        <taxon>Saprolegniales</taxon>
        <taxon>Saprolegniaceae</taxon>
        <taxon>Saprolegnia</taxon>
    </lineage>
</organism>
<sequence length="159" mass="17718">MFDRVKAEDKCQTTTFLQGGVSRLVRNWLGPRPSNACGYECFRQRGSAITVLTGNASIQASLVSLFGAANAAYYNGVPKPERARTLARANVVHEAIDADVREYVLYATETRLGSSRWHIVADAFVSTYSAATRLCVERNVGRKRGDRISVRRWCSPRCR</sequence>
<dbReference type="AlphaFoldDB" id="T0RWW4"/>
<name>T0RWW4_SAPDV</name>
<dbReference type="EMBL" id="JH767146">
    <property type="protein sequence ID" value="EQC37018.1"/>
    <property type="molecule type" value="Genomic_DNA"/>
</dbReference>
<accession>T0RWW4</accession>
<reference evidence="1 2" key="1">
    <citation type="submission" date="2012-04" db="EMBL/GenBank/DDBJ databases">
        <title>The Genome Sequence of Saprolegnia declina VS20.</title>
        <authorList>
            <consortium name="The Broad Institute Genome Sequencing Platform"/>
            <person name="Russ C."/>
            <person name="Nusbaum C."/>
            <person name="Tyler B."/>
            <person name="van West P."/>
            <person name="Dieguez-Uribeondo J."/>
            <person name="de Bruijn I."/>
            <person name="Tripathy S."/>
            <person name="Jiang R."/>
            <person name="Young S.K."/>
            <person name="Zeng Q."/>
            <person name="Gargeya S."/>
            <person name="Fitzgerald M."/>
            <person name="Haas B."/>
            <person name="Abouelleil A."/>
            <person name="Alvarado L."/>
            <person name="Arachchi H.M."/>
            <person name="Berlin A."/>
            <person name="Chapman S.B."/>
            <person name="Goldberg J."/>
            <person name="Griggs A."/>
            <person name="Gujja S."/>
            <person name="Hansen M."/>
            <person name="Howarth C."/>
            <person name="Imamovic A."/>
            <person name="Larimer J."/>
            <person name="McCowen C."/>
            <person name="Montmayeur A."/>
            <person name="Murphy C."/>
            <person name="Neiman D."/>
            <person name="Pearson M."/>
            <person name="Priest M."/>
            <person name="Roberts A."/>
            <person name="Saif S."/>
            <person name="Shea T."/>
            <person name="Sisk P."/>
            <person name="Sykes S."/>
            <person name="Wortman J."/>
            <person name="Nusbaum C."/>
            <person name="Birren B."/>
        </authorList>
    </citation>
    <scope>NUCLEOTIDE SEQUENCE [LARGE SCALE GENOMIC DNA]</scope>
    <source>
        <strain evidence="1 2">VS20</strain>
    </source>
</reference>
<dbReference type="VEuPathDB" id="FungiDB:SDRG_05835"/>
<dbReference type="InParanoid" id="T0RWW4"/>
<dbReference type="RefSeq" id="XP_008609799.1">
    <property type="nucleotide sequence ID" value="XM_008611577.1"/>
</dbReference>
<evidence type="ECO:0000313" key="1">
    <source>
        <dbReference type="EMBL" id="EQC37018.1"/>
    </source>
</evidence>
<gene>
    <name evidence="1" type="ORF">SDRG_05835</name>
</gene>
<dbReference type="OrthoDB" id="408541at2759"/>